<gene>
    <name evidence="1" type="ORF">QFC22_002557</name>
</gene>
<evidence type="ECO:0000313" key="1">
    <source>
        <dbReference type="EMBL" id="KAJ9120628.1"/>
    </source>
</evidence>
<sequence>MGPSMANRGSAKTAAFIAADTLDDASTRIARPAGERKPMFTAQGEEYSDNEGGDRIDMELVPEEMGESAPTGLIRARSLKAAGVGAKKKGKKEDKKPRISNTLVKPEPTSPEQTPTQSKGNGKGKARMDDTLLDVDENMDLDESGARVEDEPVPTQAIDQSDSEEEEEEEDMTGDFVQEEGMDDPEDKIYLFQFPEPFPKFLPNPATSLQHKIEQLKAEAVSAAASVKAEPKAKAEPKTNGILKKNVAFKEGDVKMDDDKEDGASDGDDKKATSAAKEKEKEKAAAREAKHAKAESDARFKKIAEYEKREKERKAEGRIGTLVVSKGGRVKMVLGRDIVMDVTPGVATTFVQQLVHLDKPSRQARVLGEVHKSYILTPDVDRLLHELQLNGGKVPGEEVDPSVKEEAGLIKIDT</sequence>
<protein>
    <submittedName>
        <fullName evidence="1">Uncharacterized protein</fullName>
    </submittedName>
</protein>
<accession>A0ACC2XA00</accession>
<dbReference type="EMBL" id="JASBWU010000006">
    <property type="protein sequence ID" value="KAJ9120628.1"/>
    <property type="molecule type" value="Genomic_DNA"/>
</dbReference>
<evidence type="ECO:0000313" key="2">
    <source>
        <dbReference type="Proteomes" id="UP001243375"/>
    </source>
</evidence>
<name>A0ACC2XA00_9TREE</name>
<reference evidence="1" key="1">
    <citation type="submission" date="2023-04" db="EMBL/GenBank/DDBJ databases">
        <title>Draft Genome sequencing of Naganishia species isolated from polar environments using Oxford Nanopore Technology.</title>
        <authorList>
            <person name="Leo P."/>
            <person name="Venkateswaran K."/>
        </authorList>
    </citation>
    <scope>NUCLEOTIDE SEQUENCE</scope>
    <source>
        <strain evidence="1">MNA-CCFEE 5425</strain>
    </source>
</reference>
<dbReference type="Proteomes" id="UP001243375">
    <property type="component" value="Unassembled WGS sequence"/>
</dbReference>
<proteinExistence type="predicted"/>
<organism evidence="1 2">
    <name type="scientific">Naganishia vaughanmartiniae</name>
    <dbReference type="NCBI Taxonomy" id="1424756"/>
    <lineage>
        <taxon>Eukaryota</taxon>
        <taxon>Fungi</taxon>
        <taxon>Dikarya</taxon>
        <taxon>Basidiomycota</taxon>
        <taxon>Agaricomycotina</taxon>
        <taxon>Tremellomycetes</taxon>
        <taxon>Filobasidiales</taxon>
        <taxon>Filobasidiaceae</taxon>
        <taxon>Naganishia</taxon>
    </lineage>
</organism>
<comment type="caution">
    <text evidence="1">The sequence shown here is derived from an EMBL/GenBank/DDBJ whole genome shotgun (WGS) entry which is preliminary data.</text>
</comment>
<keyword evidence="2" id="KW-1185">Reference proteome</keyword>